<reference evidence="3" key="3">
    <citation type="submission" date="2017-08" db="EMBL/GenBank/DDBJ databases">
        <title>Trichoderma gamsii strain T6085, whole genome shotgun sequencing project.</title>
        <authorList>
            <person name="Baroncelli R."/>
        </authorList>
    </citation>
    <scope>NUCLEOTIDE SEQUENCE</scope>
    <source>
        <strain evidence="3">T6085</strain>
    </source>
</reference>
<dbReference type="GO" id="GO:0005741">
    <property type="term" value="C:mitochondrial outer membrane"/>
    <property type="evidence" value="ECO:0007669"/>
    <property type="project" value="TreeGrafter"/>
</dbReference>
<proteinExistence type="predicted"/>
<dbReference type="Proteomes" id="UP000054821">
    <property type="component" value="Unassembled WGS sequence"/>
</dbReference>
<evidence type="ECO:0000313" key="4">
    <source>
        <dbReference type="Proteomes" id="UP000054821"/>
    </source>
</evidence>
<dbReference type="EMBL" id="JPDN02000009">
    <property type="protein sequence ID" value="PON27546.1"/>
    <property type="molecule type" value="Genomic_DNA"/>
</dbReference>
<dbReference type="STRING" id="398673.A0A0W7W1N7"/>
<dbReference type="Proteomes" id="UP000236546">
    <property type="component" value="Unassembled WGS sequence"/>
</dbReference>
<dbReference type="PANTHER" id="PTHR28230">
    <property type="entry name" value="CHROMOSOME 1, WHOLE GENOME SHOTGUN SEQUENCE"/>
    <property type="match status" value="1"/>
</dbReference>
<comment type="caution">
    <text evidence="3">The sequence shown here is derived from an EMBL/GenBank/DDBJ whole genome shotgun (WGS) entry which is preliminary data.</text>
</comment>
<evidence type="ECO:0000313" key="2">
    <source>
        <dbReference type="EMBL" id="PNP44083.1"/>
    </source>
</evidence>
<name>A0A0W7W1N7_9HYPO</name>
<dbReference type="InterPro" id="IPR037652">
    <property type="entry name" value="Mim2"/>
</dbReference>
<dbReference type="GO" id="GO:0045040">
    <property type="term" value="P:protein insertion into mitochondrial outer membrane"/>
    <property type="evidence" value="ECO:0007669"/>
    <property type="project" value="InterPro"/>
</dbReference>
<keyword evidence="4" id="KW-1185">Reference proteome</keyword>
<dbReference type="GO" id="GO:0070096">
    <property type="term" value="P:mitochondrial outer membrane translocase complex assembly"/>
    <property type="evidence" value="ECO:0007669"/>
    <property type="project" value="InterPro"/>
</dbReference>
<dbReference type="AlphaFoldDB" id="A0A0W7W1N7"/>
<dbReference type="OrthoDB" id="5555533at2759"/>
<evidence type="ECO:0000313" key="5">
    <source>
        <dbReference type="Proteomes" id="UP000236546"/>
    </source>
</evidence>
<gene>
    <name evidence="3" type="ORF">TGAM01_v203313</name>
    <name evidence="2" type="ORF">TGAMA5MH_04368</name>
</gene>
<protein>
    <submittedName>
        <fullName evidence="3">Uncharacterized protein</fullName>
    </submittedName>
</protein>
<accession>A0A0W7W1N7</accession>
<dbReference type="Pfam" id="PF19117">
    <property type="entry name" value="Mim2"/>
    <property type="match status" value="1"/>
</dbReference>
<dbReference type="RefSeq" id="XP_018665632.1">
    <property type="nucleotide sequence ID" value="XM_018801361.1"/>
</dbReference>
<evidence type="ECO:0000256" key="1">
    <source>
        <dbReference type="SAM" id="MobiDB-lite"/>
    </source>
</evidence>
<reference evidence="2 5" key="2">
    <citation type="submission" date="2017-02" db="EMBL/GenBank/DDBJ databases">
        <title>Genomes of Trichoderma spp. with biocontrol activity.</title>
        <authorList>
            <person name="Gardiner D."/>
            <person name="Kazan K."/>
            <person name="Vos C."/>
            <person name="Harvey P."/>
        </authorList>
    </citation>
    <scope>NUCLEOTIDE SEQUENCE [LARGE SCALE GENOMIC DNA]</scope>
    <source>
        <strain evidence="2 5">A5MH</strain>
    </source>
</reference>
<feature type="region of interest" description="Disordered" evidence="1">
    <location>
        <begin position="14"/>
        <end position="44"/>
    </location>
</feature>
<evidence type="ECO:0000313" key="3">
    <source>
        <dbReference type="EMBL" id="PON27546.1"/>
    </source>
</evidence>
<sequence>MAAPDESLIDLHASSLTDTKDDVDSLPSDSSNSDIFSEADSEAQEEWERSLEQVQLLLTMILVPWVGKLFGRKFAYWSWGKYMNWVHNTDVKVTSKKSFNAAGAVAATL</sequence>
<dbReference type="EMBL" id="MTYH01000036">
    <property type="protein sequence ID" value="PNP44083.1"/>
    <property type="molecule type" value="Genomic_DNA"/>
</dbReference>
<dbReference type="PANTHER" id="PTHR28230:SF1">
    <property type="entry name" value="MITOCHONDRIAL IMPORT PROTEIN 2"/>
    <property type="match status" value="1"/>
</dbReference>
<reference evidence="3 4" key="1">
    <citation type="journal article" date="2016" name="Genome Announc.">
        <title>Draft Whole-Genome Sequence of Trichoderma gamsii T6085, a Promising Biocontrol Agent of Fusarium Head Blight on Wheat.</title>
        <authorList>
            <person name="Baroncelli R."/>
            <person name="Zapparata A."/>
            <person name="Piaggeschi G."/>
            <person name="Sarrocco S."/>
            <person name="Vannacci G."/>
        </authorList>
    </citation>
    <scope>NUCLEOTIDE SEQUENCE [LARGE SCALE GENOMIC DNA]</scope>
    <source>
        <strain evidence="3 4">T6085</strain>
    </source>
</reference>
<organism evidence="3 4">
    <name type="scientific">Trichoderma gamsii</name>
    <dbReference type="NCBI Taxonomy" id="398673"/>
    <lineage>
        <taxon>Eukaryota</taxon>
        <taxon>Fungi</taxon>
        <taxon>Dikarya</taxon>
        <taxon>Ascomycota</taxon>
        <taxon>Pezizomycotina</taxon>
        <taxon>Sordariomycetes</taxon>
        <taxon>Hypocreomycetidae</taxon>
        <taxon>Hypocreales</taxon>
        <taxon>Hypocreaceae</taxon>
        <taxon>Trichoderma</taxon>
    </lineage>
</organism>
<dbReference type="GeneID" id="29981444"/>